<organism evidence="2 3">
    <name type="scientific">Pelagomonas calceolata</name>
    <dbReference type="NCBI Taxonomy" id="35677"/>
    <lineage>
        <taxon>Eukaryota</taxon>
        <taxon>Sar</taxon>
        <taxon>Stramenopiles</taxon>
        <taxon>Ochrophyta</taxon>
        <taxon>Pelagophyceae</taxon>
        <taxon>Pelagomonadales</taxon>
        <taxon>Pelagomonadaceae</taxon>
        <taxon>Pelagomonas</taxon>
    </lineage>
</organism>
<evidence type="ECO:0000256" key="1">
    <source>
        <dbReference type="SAM" id="MobiDB-lite"/>
    </source>
</evidence>
<name>A0A8J2SX81_9STRA</name>
<feature type="compositionally biased region" description="Basic and acidic residues" evidence="1">
    <location>
        <begin position="240"/>
        <end position="258"/>
    </location>
</feature>
<sequence length="388" mass="44302">SSLGRFPGGERCSAGPPSPQFPRREPPSQAPHPLRGRRPRRRIIVRLAKGDGRQRRTRRGSSPDAHEPLDERRLQALRIRSRGFQRRAQLRDPQLLRRTRRGVRVEVVVRRDLARPAAQQSGRRRRGRDRIQRLARVARRRPDAWGSRLGHARGRLFVVAVVRVAQELSDAPPRVARRWRFQRRFWRAALRRKQSGPRALRRQVVRDCQHREHGTVRDGPARMSCREEADEERDFSGAPGRREQEDEPDGGRAREAVARDPGQAAVGVVGQQERVARPEAQDLAHGRVLGLDVVARFARFKRLEAEPAAPGRHHHREHVCSSSALPRAAAVVLTAPKSIFFGWHPVSRVAFLDACNGAAPRRQQHRFSQRLIYERFAPQSARQAPRAN</sequence>
<dbReference type="EMBL" id="CAKKNE010000005">
    <property type="protein sequence ID" value="CAH0377898.1"/>
    <property type="molecule type" value="Genomic_DNA"/>
</dbReference>
<accession>A0A8J2SX81</accession>
<feature type="compositionally biased region" description="Basic and acidic residues" evidence="1">
    <location>
        <begin position="204"/>
        <end position="227"/>
    </location>
</feature>
<evidence type="ECO:0000313" key="3">
    <source>
        <dbReference type="Proteomes" id="UP000789595"/>
    </source>
</evidence>
<dbReference type="AlphaFoldDB" id="A0A8J2SX81"/>
<feature type="compositionally biased region" description="Basic residues" evidence="1">
    <location>
        <begin position="34"/>
        <end position="44"/>
    </location>
</feature>
<reference evidence="2" key="1">
    <citation type="submission" date="2021-11" db="EMBL/GenBank/DDBJ databases">
        <authorList>
            <consortium name="Genoscope - CEA"/>
            <person name="William W."/>
        </authorList>
    </citation>
    <scope>NUCLEOTIDE SEQUENCE</scope>
</reference>
<protein>
    <submittedName>
        <fullName evidence="2">Uncharacterized protein</fullName>
    </submittedName>
</protein>
<gene>
    <name evidence="2" type="ORF">PECAL_5P24200</name>
</gene>
<dbReference type="Proteomes" id="UP000789595">
    <property type="component" value="Unassembled WGS sequence"/>
</dbReference>
<evidence type="ECO:0000313" key="2">
    <source>
        <dbReference type="EMBL" id="CAH0377898.1"/>
    </source>
</evidence>
<feature type="non-terminal residue" evidence="2">
    <location>
        <position position="388"/>
    </location>
</feature>
<feature type="region of interest" description="Disordered" evidence="1">
    <location>
        <begin position="1"/>
        <end position="71"/>
    </location>
</feature>
<proteinExistence type="predicted"/>
<comment type="caution">
    <text evidence="2">The sequence shown here is derived from an EMBL/GenBank/DDBJ whole genome shotgun (WGS) entry which is preliminary data.</text>
</comment>
<feature type="region of interest" description="Disordered" evidence="1">
    <location>
        <begin position="197"/>
        <end position="264"/>
    </location>
</feature>
<feature type="non-terminal residue" evidence="2">
    <location>
        <position position="1"/>
    </location>
</feature>
<keyword evidence="3" id="KW-1185">Reference proteome</keyword>